<evidence type="ECO:0000256" key="6">
    <source>
        <dbReference type="SAM" id="Phobius"/>
    </source>
</evidence>
<dbReference type="Pfam" id="PF05978">
    <property type="entry name" value="UNC-93"/>
    <property type="match status" value="1"/>
</dbReference>
<comment type="caution">
    <text evidence="7">The sequence shown here is derived from an EMBL/GenBank/DDBJ whole genome shotgun (WGS) entry which is preliminary data.</text>
</comment>
<sequence length="481" mass="53010">MSLNKLSSEEYCGNEWGQRSSTMQLTPRRHELLSVYLLGAGTLFMYLGYITQAFIAESVIHTVSKRYPGTISEFAGYYGQAFHYSAFAVSSLITPSIQHYLSSKWVLTVASVLFALYYLGFIHVTSIYFYLSQGLMGIGYSFYNNGEGAYLSEHSSRRTIESNTGIETAVGHSSMFVGGAALALIFYMLAPNTPGVRQTSLEFTDTQILWIYGTFFGLNVISVVIFACLPTKQYDSIASNAKDTMPSLKQQMVQFKSAVVDMNMLLLAPFFGYMGLITSFLMGVYPTTLAFTAAFSGDLYIIAIYSLSMGAAEIFGGVFLRRLIKKCQHWGLVVTITTHFLAISAVLTLVQLSVPEMATIEPTASPSMFIKPSRLVVIIIGFLLGLGDFTITMGRAVICQVAVPDSRMQVFSMSRLYQCVSSCIVLFLTPFLTITYWTIVLATGLIIGATTFAVVARRTAHHRKNLVAPHSHDKLTKSETA</sequence>
<evidence type="ECO:0008006" key="9">
    <source>
        <dbReference type="Google" id="ProtNLM"/>
    </source>
</evidence>
<feature type="transmembrane region" description="Helical" evidence="6">
    <location>
        <begin position="332"/>
        <end position="354"/>
    </location>
</feature>
<accession>A0A016UK47</accession>
<dbReference type="InterPro" id="IPR010291">
    <property type="entry name" value="Ion_channel_UNC-93"/>
</dbReference>
<evidence type="ECO:0000256" key="3">
    <source>
        <dbReference type="ARBA" id="ARBA00022692"/>
    </source>
</evidence>
<dbReference type="Proteomes" id="UP000024635">
    <property type="component" value="Unassembled WGS sequence"/>
</dbReference>
<feature type="transmembrane region" description="Helical" evidence="6">
    <location>
        <begin position="164"/>
        <end position="189"/>
    </location>
</feature>
<dbReference type="SUPFAM" id="SSF103473">
    <property type="entry name" value="MFS general substrate transporter"/>
    <property type="match status" value="1"/>
</dbReference>
<evidence type="ECO:0000313" key="8">
    <source>
        <dbReference type="Proteomes" id="UP000024635"/>
    </source>
</evidence>
<name>A0A016UK47_9BILA</name>
<dbReference type="EMBL" id="JARK01001373">
    <property type="protein sequence ID" value="EYC15296.1"/>
    <property type="molecule type" value="Genomic_DNA"/>
</dbReference>
<keyword evidence="4 6" id="KW-1133">Transmembrane helix</keyword>
<feature type="transmembrane region" description="Helical" evidence="6">
    <location>
        <begin position="209"/>
        <end position="229"/>
    </location>
</feature>
<gene>
    <name evidence="7" type="primary">Acey_s0037.g3439</name>
    <name evidence="7" type="ORF">Y032_0037g3439</name>
</gene>
<dbReference type="AlphaFoldDB" id="A0A016UK47"/>
<dbReference type="PANTHER" id="PTHR23294">
    <property type="entry name" value="ET TRANSLATION PRODUCT-RELATED"/>
    <property type="match status" value="1"/>
</dbReference>
<feature type="transmembrane region" description="Helical" evidence="6">
    <location>
        <begin position="33"/>
        <end position="55"/>
    </location>
</feature>
<keyword evidence="3 6" id="KW-0812">Transmembrane</keyword>
<evidence type="ECO:0000256" key="4">
    <source>
        <dbReference type="ARBA" id="ARBA00022989"/>
    </source>
</evidence>
<comment type="subcellular location">
    <subcellularLocation>
        <location evidence="1">Membrane</location>
        <topology evidence="1">Multi-pass membrane protein</topology>
    </subcellularLocation>
</comment>
<dbReference type="InterPro" id="IPR036259">
    <property type="entry name" value="MFS_trans_sf"/>
</dbReference>
<organism evidence="7 8">
    <name type="scientific">Ancylostoma ceylanicum</name>
    <dbReference type="NCBI Taxonomy" id="53326"/>
    <lineage>
        <taxon>Eukaryota</taxon>
        <taxon>Metazoa</taxon>
        <taxon>Ecdysozoa</taxon>
        <taxon>Nematoda</taxon>
        <taxon>Chromadorea</taxon>
        <taxon>Rhabditida</taxon>
        <taxon>Rhabditina</taxon>
        <taxon>Rhabditomorpha</taxon>
        <taxon>Strongyloidea</taxon>
        <taxon>Ancylostomatidae</taxon>
        <taxon>Ancylostomatinae</taxon>
        <taxon>Ancylostoma</taxon>
    </lineage>
</organism>
<dbReference type="STRING" id="53326.A0A016UK47"/>
<dbReference type="InterPro" id="IPR051617">
    <property type="entry name" value="UNC-93-like_regulator"/>
</dbReference>
<keyword evidence="5 6" id="KW-0472">Membrane</keyword>
<evidence type="ECO:0000256" key="1">
    <source>
        <dbReference type="ARBA" id="ARBA00004141"/>
    </source>
</evidence>
<feature type="transmembrane region" description="Helical" evidence="6">
    <location>
        <begin position="374"/>
        <end position="398"/>
    </location>
</feature>
<feature type="transmembrane region" description="Helical" evidence="6">
    <location>
        <begin position="299"/>
        <end position="320"/>
    </location>
</feature>
<reference evidence="8" key="1">
    <citation type="journal article" date="2015" name="Nat. Genet.">
        <title>The genome and transcriptome of the zoonotic hookworm Ancylostoma ceylanicum identify infection-specific gene families.</title>
        <authorList>
            <person name="Schwarz E.M."/>
            <person name="Hu Y."/>
            <person name="Antoshechkin I."/>
            <person name="Miller M.M."/>
            <person name="Sternberg P.W."/>
            <person name="Aroian R.V."/>
        </authorList>
    </citation>
    <scope>NUCLEOTIDE SEQUENCE</scope>
    <source>
        <strain evidence="8">HY135</strain>
    </source>
</reference>
<dbReference type="OrthoDB" id="5778776at2759"/>
<feature type="transmembrane region" description="Helical" evidence="6">
    <location>
        <begin position="410"/>
        <end position="428"/>
    </location>
</feature>
<proteinExistence type="inferred from homology"/>
<evidence type="ECO:0000256" key="5">
    <source>
        <dbReference type="ARBA" id="ARBA00023136"/>
    </source>
</evidence>
<protein>
    <recommendedName>
        <fullName evidence="9">Major facilitator superfamily (MFS) profile domain-containing protein</fullName>
    </recommendedName>
</protein>
<feature type="transmembrane region" description="Helical" evidence="6">
    <location>
        <begin position="264"/>
        <end position="287"/>
    </location>
</feature>
<feature type="transmembrane region" description="Helical" evidence="6">
    <location>
        <begin position="105"/>
        <end position="121"/>
    </location>
</feature>
<keyword evidence="8" id="KW-1185">Reference proteome</keyword>
<evidence type="ECO:0000313" key="7">
    <source>
        <dbReference type="EMBL" id="EYC15296.1"/>
    </source>
</evidence>
<dbReference type="PANTHER" id="PTHR23294:SF21">
    <property type="entry name" value="UNC93-LIKE PROTEIN MFSD11"/>
    <property type="match status" value="1"/>
</dbReference>
<dbReference type="Gene3D" id="1.20.1250.20">
    <property type="entry name" value="MFS general substrate transporter like domains"/>
    <property type="match status" value="1"/>
</dbReference>
<evidence type="ECO:0000256" key="2">
    <source>
        <dbReference type="ARBA" id="ARBA00009172"/>
    </source>
</evidence>
<feature type="transmembrane region" description="Helical" evidence="6">
    <location>
        <begin position="434"/>
        <end position="456"/>
    </location>
</feature>
<dbReference type="GO" id="GO:0016020">
    <property type="term" value="C:membrane"/>
    <property type="evidence" value="ECO:0007669"/>
    <property type="project" value="UniProtKB-SubCell"/>
</dbReference>
<comment type="similarity">
    <text evidence="2">Belongs to the unc-93 family.</text>
</comment>